<sequence>MPCGQVADRAAQEWVQAILRRRSQEATAARLACWVNLDQAGNLEEKQRWPVCRLLRAGRNGYTADEGPLDQSR</sequence>
<gene>
    <name evidence="1" type="ORF">GCM10010844_27070</name>
</gene>
<name>A0ABQ2FMV1_9DEIO</name>
<comment type="caution">
    <text evidence="1">The sequence shown here is derived from an EMBL/GenBank/DDBJ whole genome shotgun (WGS) entry which is preliminary data.</text>
</comment>
<dbReference type="Proteomes" id="UP000604341">
    <property type="component" value="Unassembled WGS sequence"/>
</dbReference>
<reference evidence="2" key="1">
    <citation type="journal article" date="2019" name="Int. J. Syst. Evol. Microbiol.">
        <title>The Global Catalogue of Microorganisms (GCM) 10K type strain sequencing project: providing services to taxonomists for standard genome sequencing and annotation.</title>
        <authorList>
            <consortium name="The Broad Institute Genomics Platform"/>
            <consortium name="The Broad Institute Genome Sequencing Center for Infectious Disease"/>
            <person name="Wu L."/>
            <person name="Ma J."/>
        </authorList>
    </citation>
    <scope>NUCLEOTIDE SEQUENCE [LARGE SCALE GENOMIC DNA]</scope>
    <source>
        <strain evidence="2">JCM 19173</strain>
    </source>
</reference>
<organism evidence="1 2">
    <name type="scientific">Deinococcus radiotolerans</name>
    <dbReference type="NCBI Taxonomy" id="1309407"/>
    <lineage>
        <taxon>Bacteria</taxon>
        <taxon>Thermotogati</taxon>
        <taxon>Deinococcota</taxon>
        <taxon>Deinococci</taxon>
        <taxon>Deinococcales</taxon>
        <taxon>Deinococcaceae</taxon>
        <taxon>Deinococcus</taxon>
    </lineage>
</organism>
<proteinExistence type="predicted"/>
<protein>
    <submittedName>
        <fullName evidence="1">Uncharacterized protein</fullName>
    </submittedName>
</protein>
<dbReference type="EMBL" id="BMPE01000008">
    <property type="protein sequence ID" value="GGL06840.1"/>
    <property type="molecule type" value="Genomic_DNA"/>
</dbReference>
<evidence type="ECO:0000313" key="1">
    <source>
        <dbReference type="EMBL" id="GGL06840.1"/>
    </source>
</evidence>
<keyword evidence="2" id="KW-1185">Reference proteome</keyword>
<accession>A0ABQ2FMV1</accession>
<evidence type="ECO:0000313" key="2">
    <source>
        <dbReference type="Proteomes" id="UP000604341"/>
    </source>
</evidence>